<evidence type="ECO:0000313" key="4">
    <source>
        <dbReference type="EMBL" id="SFZ82897.1"/>
    </source>
</evidence>
<accession>A0A2H1EB87</accession>
<dbReference type="PANTHER" id="PTHR45586:SF1">
    <property type="entry name" value="LIPOPOLYSACCHARIDE ASSEMBLY PROTEIN B"/>
    <property type="match status" value="1"/>
</dbReference>
<dbReference type="SMART" id="SM00028">
    <property type="entry name" value="TPR"/>
    <property type="match status" value="5"/>
</dbReference>
<dbReference type="InterPro" id="IPR019734">
    <property type="entry name" value="TPR_rpt"/>
</dbReference>
<evidence type="ECO:0000256" key="1">
    <source>
        <dbReference type="ARBA" id="ARBA00022737"/>
    </source>
</evidence>
<dbReference type="STRING" id="1349785.GCA_000509405_02765"/>
<gene>
    <name evidence="4" type="ORF">MARIT_1805</name>
</gene>
<dbReference type="Pfam" id="PF14559">
    <property type="entry name" value="TPR_19"/>
    <property type="match status" value="1"/>
</dbReference>
<feature type="repeat" description="TPR" evidence="3">
    <location>
        <begin position="19"/>
        <end position="52"/>
    </location>
</feature>
<dbReference type="AlphaFoldDB" id="A0A2H1EB87"/>
<keyword evidence="1" id="KW-0677">Repeat</keyword>
<dbReference type="Gene3D" id="1.25.40.10">
    <property type="entry name" value="Tetratricopeptide repeat domain"/>
    <property type="match status" value="2"/>
</dbReference>
<sequence length="721" mass="83456">MILYRINLFIFLFISISGISQNMKDGFAYLDTGKYKQAEFFFKNILKIYPTNKTARLCYGRAIGLNGNPKKAQVIFTDLLRDYRDDFEVKLNYGEALLWNEKFFKAKFYYKDLVDENNQSFSALLGLANTLSNLKEYKEALVYVNKALAVSPGNPNALISKKYISLGYAYQQQQFQQYELAETLLKESLLLAPNDKDILLNLADLYLIMDEPRKAEATYSILIESTQDIENKLSALNGLVLAAHLQGKEKKALKISQLVFNTFLGDNIDKTLVRKATERYVQALIWNKKYQKAEAVITDLQRKRSYKNIRTLLRNKEYKKAETLTSELIKEQSYANWLLSLRATLNIYKGNFKKSLSDYNLVLAKDSASFNGNLGKANALKAAGFYDEAYKSAENTLLFYEKQKDATDFIKALNRRFTPYFDIKASFSFDNGDNDAYSWNVSTAVPLSTKVSVLGSYKYRTTTNSISNTKAITNNFHLGASYQILNNLTLKGHLGLISSEVITKKYDQFLTNISFSLKPFKLQDLEVGYKREIQDFNAALLDREIMQNNFYVDYNLSTNFNLGWFTQYYYTFQNDDNVRNLFFTSLYYKVIDNPFLKTGINYQYIAFKNQVPTIYFSPRRFNAVEVFFNIIKEESLLKKNGWFYELTAATGFQFIENNKRQGTYRFKGKVGYKLSEISLLNIYGTRSNIASTTAAGFIFTEMGIRFKWYLFDKPLFRKRLF</sequence>
<evidence type="ECO:0000256" key="3">
    <source>
        <dbReference type="PROSITE-ProRule" id="PRU00339"/>
    </source>
</evidence>
<evidence type="ECO:0000256" key="2">
    <source>
        <dbReference type="ARBA" id="ARBA00022803"/>
    </source>
</evidence>
<dbReference type="Pfam" id="PF13181">
    <property type="entry name" value="TPR_8"/>
    <property type="match status" value="1"/>
</dbReference>
<evidence type="ECO:0000313" key="5">
    <source>
        <dbReference type="Proteomes" id="UP000231564"/>
    </source>
</evidence>
<feature type="repeat" description="TPR" evidence="3">
    <location>
        <begin position="121"/>
        <end position="154"/>
    </location>
</feature>
<protein>
    <submittedName>
        <fullName evidence="4">Tetratricopeptide TPR_2 repeat-containing protein</fullName>
    </submittedName>
</protein>
<dbReference type="KEGG" id="tmar:MARIT_1805"/>
<name>A0A2H1EB87_9FLAO</name>
<dbReference type="PROSITE" id="PS50005">
    <property type="entry name" value="TPR"/>
    <property type="match status" value="2"/>
</dbReference>
<dbReference type="OrthoDB" id="919555at2"/>
<organism evidence="4 5">
    <name type="scientific">Tenacibaculum maritimum NCIMB 2154</name>
    <dbReference type="NCBI Taxonomy" id="1349785"/>
    <lineage>
        <taxon>Bacteria</taxon>
        <taxon>Pseudomonadati</taxon>
        <taxon>Bacteroidota</taxon>
        <taxon>Flavobacteriia</taxon>
        <taxon>Flavobacteriales</taxon>
        <taxon>Flavobacteriaceae</taxon>
        <taxon>Tenacibaculum</taxon>
    </lineage>
</organism>
<dbReference type="InterPro" id="IPR011990">
    <property type="entry name" value="TPR-like_helical_dom_sf"/>
</dbReference>
<keyword evidence="5" id="KW-1185">Reference proteome</keyword>
<dbReference type="SUPFAM" id="SSF48452">
    <property type="entry name" value="TPR-like"/>
    <property type="match status" value="2"/>
</dbReference>
<dbReference type="PANTHER" id="PTHR45586">
    <property type="entry name" value="TPR REPEAT-CONTAINING PROTEIN PA4667"/>
    <property type="match status" value="1"/>
</dbReference>
<keyword evidence="2 3" id="KW-0802">TPR repeat</keyword>
<dbReference type="InterPro" id="IPR051012">
    <property type="entry name" value="CellSynth/LPSAsmb/PSIAsmb"/>
</dbReference>
<dbReference type="Proteomes" id="UP000231564">
    <property type="component" value="Chromosome MARIT"/>
</dbReference>
<dbReference type="EMBL" id="LT634361">
    <property type="protein sequence ID" value="SFZ82897.1"/>
    <property type="molecule type" value="Genomic_DNA"/>
</dbReference>
<reference evidence="4 5" key="1">
    <citation type="submission" date="2016-11" db="EMBL/GenBank/DDBJ databases">
        <authorList>
            <person name="Jaros S."/>
            <person name="Januszkiewicz K."/>
            <person name="Wedrychowicz H."/>
        </authorList>
    </citation>
    <scope>NUCLEOTIDE SEQUENCE [LARGE SCALE GENOMIC DNA]</scope>
    <source>
        <strain evidence="4">NCIMB 2154T</strain>
    </source>
</reference>
<proteinExistence type="predicted"/>